<keyword evidence="2" id="KW-0732">Signal</keyword>
<evidence type="ECO:0000256" key="1">
    <source>
        <dbReference type="ARBA" id="ARBA00010333"/>
    </source>
</evidence>
<feature type="domain" description="Solute-binding protein family 3/N-terminal" evidence="3">
    <location>
        <begin position="38"/>
        <end position="273"/>
    </location>
</feature>
<dbReference type="Gene3D" id="3.40.190.10">
    <property type="entry name" value="Periplasmic binding protein-like II"/>
    <property type="match status" value="2"/>
</dbReference>
<evidence type="ECO:0000256" key="2">
    <source>
        <dbReference type="ARBA" id="ARBA00022729"/>
    </source>
</evidence>
<dbReference type="Proteomes" id="UP000838748">
    <property type="component" value="Unassembled WGS sequence"/>
</dbReference>
<evidence type="ECO:0000313" key="5">
    <source>
        <dbReference type="Proteomes" id="UP000838748"/>
    </source>
</evidence>
<sequence length="273" mass="31216">MRLVLFRNRKNESVRVTIKWSFIMLLLVFCSNAYSQINVIVYGDDSYPPYSYTENGKISGVYTEILKRVFAKMPEYNVEIHSIPWKRGLAKIENGEIFALYPPYKRSKQRPFMEYDGPILNEKLVVVCLKPVLETPRPNWPLDYIGLKIGGNSGFSSGGDQFYDLVEKNQIELDEVKGTESNILKLISGRIDCYMNDAISIQWELNKLQLSGQYDGESIVQGAVISSEHGYLGIASDGREFSFKEDFKQQYLGVLKAMKKSGEIEKIISKFLK</sequence>
<dbReference type="PANTHER" id="PTHR35936:SF25">
    <property type="entry name" value="ABC TRANSPORTER SUBSTRATE-BINDING PROTEIN"/>
    <property type="match status" value="1"/>
</dbReference>
<keyword evidence="5" id="KW-1185">Reference proteome</keyword>
<proteinExistence type="inferred from homology"/>
<protein>
    <recommendedName>
        <fullName evidence="3">Solute-binding protein family 3/N-terminal domain-containing protein</fullName>
    </recommendedName>
</protein>
<dbReference type="InterPro" id="IPR001638">
    <property type="entry name" value="Solute-binding_3/MltF_N"/>
</dbReference>
<comment type="caution">
    <text evidence="4">The sequence shown here is derived from an EMBL/GenBank/DDBJ whole genome shotgun (WGS) entry which is preliminary data.</text>
</comment>
<dbReference type="PANTHER" id="PTHR35936">
    <property type="entry name" value="MEMBRANE-BOUND LYTIC MUREIN TRANSGLYCOSYLASE F"/>
    <property type="match status" value="1"/>
</dbReference>
<reference evidence="4" key="1">
    <citation type="submission" date="2021-11" db="EMBL/GenBank/DDBJ databases">
        <authorList>
            <person name="Rodrigo-Torres L."/>
            <person name="Arahal R. D."/>
            <person name="Lucena T."/>
        </authorList>
    </citation>
    <scope>NUCLEOTIDE SEQUENCE</scope>
    <source>
        <strain evidence="4">CECT 7928</strain>
    </source>
</reference>
<gene>
    <name evidence="4" type="ORF">VMF7928_02478</name>
</gene>
<organism evidence="4 5">
    <name type="scientific">Vibrio marisflavi CECT 7928</name>
    <dbReference type="NCBI Taxonomy" id="634439"/>
    <lineage>
        <taxon>Bacteria</taxon>
        <taxon>Pseudomonadati</taxon>
        <taxon>Pseudomonadota</taxon>
        <taxon>Gammaproteobacteria</taxon>
        <taxon>Vibrionales</taxon>
        <taxon>Vibrionaceae</taxon>
        <taxon>Vibrio</taxon>
    </lineage>
</organism>
<comment type="similarity">
    <text evidence="1">Belongs to the bacterial solute-binding protein 3 family.</text>
</comment>
<name>A0ABN8E962_9VIBR</name>
<dbReference type="SUPFAM" id="SSF53850">
    <property type="entry name" value="Periplasmic binding protein-like II"/>
    <property type="match status" value="1"/>
</dbReference>
<evidence type="ECO:0000313" key="4">
    <source>
        <dbReference type="EMBL" id="CAH0539827.1"/>
    </source>
</evidence>
<accession>A0ABN8E962</accession>
<dbReference type="SMART" id="SM00062">
    <property type="entry name" value="PBPb"/>
    <property type="match status" value="1"/>
</dbReference>
<evidence type="ECO:0000259" key="3">
    <source>
        <dbReference type="SMART" id="SM00062"/>
    </source>
</evidence>
<dbReference type="Pfam" id="PF00497">
    <property type="entry name" value="SBP_bac_3"/>
    <property type="match status" value="1"/>
</dbReference>
<dbReference type="EMBL" id="CAKLDM010000002">
    <property type="protein sequence ID" value="CAH0539827.1"/>
    <property type="molecule type" value="Genomic_DNA"/>
</dbReference>